<sequence length="69" mass="6826">MGGAPSASAPARCHASPARLPGPAKAPPARPLVWAQCAAEAAAAASPVARRGLVIQISAISAMKMPADR</sequence>
<protein>
    <submittedName>
        <fullName evidence="2">Uncharacterized protein</fullName>
    </submittedName>
</protein>
<feature type="region of interest" description="Disordered" evidence="1">
    <location>
        <begin position="1"/>
        <end position="28"/>
    </location>
</feature>
<evidence type="ECO:0000313" key="3">
    <source>
        <dbReference type="Proteomes" id="UP000243719"/>
    </source>
</evidence>
<dbReference type="AlphaFoldDB" id="A0A1H2PME3"/>
<proteinExistence type="predicted"/>
<dbReference type="Proteomes" id="UP000243719">
    <property type="component" value="Unassembled WGS sequence"/>
</dbReference>
<gene>
    <name evidence="2" type="ORF">SAMN05216551_103162</name>
</gene>
<accession>A0A1H2PME3</accession>
<evidence type="ECO:0000256" key="1">
    <source>
        <dbReference type="SAM" id="MobiDB-lite"/>
    </source>
</evidence>
<reference evidence="3" key="1">
    <citation type="submission" date="2016-09" db="EMBL/GenBank/DDBJ databases">
        <authorList>
            <person name="Varghese N."/>
            <person name="Submissions S."/>
        </authorList>
    </citation>
    <scope>NUCLEOTIDE SEQUENCE [LARGE SCALE GENOMIC DNA]</scope>
    <source>
        <strain evidence="3">JS23</strain>
    </source>
</reference>
<organism evidence="2 3">
    <name type="scientific">Chitinasiproducens palmae</name>
    <dbReference type="NCBI Taxonomy" id="1770053"/>
    <lineage>
        <taxon>Bacteria</taxon>
        <taxon>Pseudomonadati</taxon>
        <taxon>Pseudomonadota</taxon>
        <taxon>Betaproteobacteria</taxon>
        <taxon>Burkholderiales</taxon>
        <taxon>Burkholderiaceae</taxon>
        <taxon>Chitinasiproducens</taxon>
    </lineage>
</organism>
<name>A0A1H2PME3_9BURK</name>
<dbReference type="EMBL" id="FNLO01000003">
    <property type="protein sequence ID" value="SDV47622.1"/>
    <property type="molecule type" value="Genomic_DNA"/>
</dbReference>
<evidence type="ECO:0000313" key="2">
    <source>
        <dbReference type="EMBL" id="SDV47622.1"/>
    </source>
</evidence>
<keyword evidence="3" id="KW-1185">Reference proteome</keyword>